<dbReference type="RefSeq" id="WP_128813563.1">
    <property type="nucleotide sequence ID" value="NZ_CP032095.1"/>
</dbReference>
<evidence type="ECO:0000313" key="2">
    <source>
        <dbReference type="Proteomes" id="UP000262832"/>
    </source>
</evidence>
<dbReference type="GO" id="GO:0016301">
    <property type="term" value="F:kinase activity"/>
    <property type="evidence" value="ECO:0007669"/>
    <property type="project" value="UniProtKB-KW"/>
</dbReference>
<proteinExistence type="predicted"/>
<dbReference type="SUPFAM" id="SSF52540">
    <property type="entry name" value="P-loop containing nucleoside triphosphate hydrolases"/>
    <property type="match status" value="1"/>
</dbReference>
<keyword evidence="1" id="KW-0614">Plasmid</keyword>
<name>A0ABM6Z0I0_9VIBR</name>
<organism evidence="1 2">
    <name type="scientific">Vibrio alfacsensis</name>
    <dbReference type="NCBI Taxonomy" id="1074311"/>
    <lineage>
        <taxon>Bacteria</taxon>
        <taxon>Pseudomonadati</taxon>
        <taxon>Pseudomonadota</taxon>
        <taxon>Gammaproteobacteria</taxon>
        <taxon>Vibrionales</taxon>
        <taxon>Vibrionaceae</taxon>
        <taxon>Vibrio</taxon>
    </lineage>
</organism>
<geneLocation type="plasmid" evidence="2">
    <name>pva1</name>
</geneLocation>
<reference evidence="1 2" key="1">
    <citation type="submission" date="2018-08" db="EMBL/GenBank/DDBJ databases">
        <title>Genomic taxonomy of the Vibrionaceae family.</title>
        <authorList>
            <person name="Gomez-Gil B."/>
            <person name="Tanaka M."/>
            <person name="Sawabe T."/>
            <person name="Enciso-Ibarra K."/>
        </authorList>
    </citation>
    <scope>NUCLEOTIDE SEQUENCE [LARGE SCALE GENOMIC DNA]</scope>
    <source>
        <strain evidence="1 2">CAIM 1831</strain>
        <plasmid evidence="2">pva1</plasmid>
    </source>
</reference>
<keyword evidence="1" id="KW-0418">Kinase</keyword>
<dbReference type="Gene3D" id="3.40.50.300">
    <property type="entry name" value="P-loop containing nucleotide triphosphate hydrolases"/>
    <property type="match status" value="1"/>
</dbReference>
<evidence type="ECO:0000313" key="1">
    <source>
        <dbReference type="EMBL" id="AXY03682.1"/>
    </source>
</evidence>
<dbReference type="InterPro" id="IPR027600">
    <property type="entry name" value="HprK-rel_A"/>
</dbReference>
<protein>
    <submittedName>
        <fullName evidence="1">HprK-related kinase A</fullName>
    </submittedName>
</protein>
<dbReference type="Proteomes" id="UP000262832">
    <property type="component" value="Plasmid pVa1"/>
</dbReference>
<sequence length="298" mass="34139">MFLKTEKHLLQVGDFTFEIESNVSSIHDYLFKHYQHNLCHHDDPFIDFSISIKHGTWLRRFLKPQVEFFFNHLKPFKPLPLDQAHALLEWGMNWVISTQAHQYLIIHAASLEKNGKGIIISAPSGSGKSTLCAYLASQGWRLLSDELALIDIQTLEMHGMARPMNLKNQSIEVMRPYYDQTSFSKVAVDTHKGTVCLLRPPFESTKNAQQSALPRLLVFVNYTPKEKMFIEPIDKPTALTEVIQNSFNFGMLNTIGFQCAKKLVKTCDAVYIEYSDFEACELALAEYMEENNHCEQAS</sequence>
<dbReference type="InterPro" id="IPR027417">
    <property type="entry name" value="P-loop_NTPase"/>
</dbReference>
<keyword evidence="1" id="KW-0808">Transferase</keyword>
<dbReference type="EMBL" id="CP032095">
    <property type="protein sequence ID" value="AXY03682.1"/>
    <property type="molecule type" value="Genomic_DNA"/>
</dbReference>
<accession>A0ABM6Z0I0</accession>
<dbReference type="NCBIfam" id="TIGR04352">
    <property type="entry name" value="HprK_rel_A"/>
    <property type="match status" value="1"/>
</dbReference>
<gene>
    <name evidence="1" type="ORF">D1115_22645</name>
</gene>
<keyword evidence="2" id="KW-1185">Reference proteome</keyword>
<dbReference type="SUPFAM" id="SSF53795">
    <property type="entry name" value="PEP carboxykinase-like"/>
    <property type="match status" value="1"/>
</dbReference>